<accession>A0A1X2IL77</accession>
<keyword evidence="2" id="KW-0812">Transmembrane</keyword>
<sequence>MALFPIPHSILSFFCILLFNILSAYPTMYFVLVNLWLVFAFISGRVESLPLLGSQPPSFDLTKMDTLFSFGDSYTTEYLNLRTMKYPSSDSVSSTNGANWVHYFTETSQLKDWNLASNSAPIQNDLVNQSSSVVDIDQQITKLFVQYFVKNETQSRSPEKTLYDIWVGINDLGQLFANKTTTPLDTLVKRYKELIYSLNGNGAKYIAVINVPPIDRSPKWASEDTVSKMKSMVESYNQKVYEMTKELAEDKSLRVFYVDAWTIFNEMLDNPSKYGFKNVTGYCPNWKKPEENDCLPIDNYFWLNNLHPTTNVHAEFAKQMKTYLK</sequence>
<dbReference type="PANTHER" id="PTHR45648">
    <property type="entry name" value="GDSL LIPASE/ACYLHYDROLASE FAMILY PROTEIN (AFU_ORTHOLOGUE AFUA_4G14700)"/>
    <property type="match status" value="1"/>
</dbReference>
<dbReference type="GO" id="GO:0016788">
    <property type="term" value="F:hydrolase activity, acting on ester bonds"/>
    <property type="evidence" value="ECO:0007669"/>
    <property type="project" value="InterPro"/>
</dbReference>
<dbReference type="CDD" id="cd01846">
    <property type="entry name" value="fatty_acyltransferase_like"/>
    <property type="match status" value="1"/>
</dbReference>
<dbReference type="Proteomes" id="UP000193560">
    <property type="component" value="Unassembled WGS sequence"/>
</dbReference>
<dbReference type="SUPFAM" id="SSF52266">
    <property type="entry name" value="SGNH hydrolase"/>
    <property type="match status" value="1"/>
</dbReference>
<dbReference type="OrthoDB" id="1600564at2759"/>
<dbReference type="InterPro" id="IPR051058">
    <property type="entry name" value="GDSL_Est/Lipase"/>
</dbReference>
<evidence type="ECO:0000313" key="3">
    <source>
        <dbReference type="EMBL" id="ORZ17753.1"/>
    </source>
</evidence>
<keyword evidence="1 3" id="KW-0378">Hydrolase</keyword>
<gene>
    <name evidence="3" type="ORF">BCR42DRAFT_412432</name>
</gene>
<keyword evidence="2" id="KW-0472">Membrane</keyword>
<evidence type="ECO:0000256" key="2">
    <source>
        <dbReference type="SAM" id="Phobius"/>
    </source>
</evidence>
<dbReference type="EMBL" id="MCGE01000009">
    <property type="protein sequence ID" value="ORZ17753.1"/>
    <property type="molecule type" value="Genomic_DNA"/>
</dbReference>
<dbReference type="InterPro" id="IPR001087">
    <property type="entry name" value="GDSL"/>
</dbReference>
<comment type="caution">
    <text evidence="3">The sequence shown here is derived from an EMBL/GenBank/DDBJ whole genome shotgun (WGS) entry which is preliminary data.</text>
</comment>
<dbReference type="STRING" id="90262.A0A1X2IL77"/>
<evidence type="ECO:0000256" key="1">
    <source>
        <dbReference type="ARBA" id="ARBA00022801"/>
    </source>
</evidence>
<dbReference type="AlphaFoldDB" id="A0A1X2IL77"/>
<proteinExistence type="predicted"/>
<dbReference type="InterPro" id="IPR036514">
    <property type="entry name" value="SGNH_hydro_sf"/>
</dbReference>
<dbReference type="Gene3D" id="3.40.50.1110">
    <property type="entry name" value="SGNH hydrolase"/>
    <property type="match status" value="1"/>
</dbReference>
<dbReference type="PANTHER" id="PTHR45648:SF22">
    <property type="entry name" value="GDSL LIPASE_ACYLHYDROLASE FAMILY PROTEIN (AFU_ORTHOLOGUE AFUA_4G14700)"/>
    <property type="match status" value="1"/>
</dbReference>
<feature type="transmembrane region" description="Helical" evidence="2">
    <location>
        <begin position="6"/>
        <end position="22"/>
    </location>
</feature>
<dbReference type="Pfam" id="PF00657">
    <property type="entry name" value="Lipase_GDSL"/>
    <property type="match status" value="1"/>
</dbReference>
<organism evidence="3 4">
    <name type="scientific">Absidia repens</name>
    <dbReference type="NCBI Taxonomy" id="90262"/>
    <lineage>
        <taxon>Eukaryota</taxon>
        <taxon>Fungi</taxon>
        <taxon>Fungi incertae sedis</taxon>
        <taxon>Mucoromycota</taxon>
        <taxon>Mucoromycotina</taxon>
        <taxon>Mucoromycetes</taxon>
        <taxon>Mucorales</taxon>
        <taxon>Cunninghamellaceae</taxon>
        <taxon>Absidia</taxon>
    </lineage>
</organism>
<keyword evidence="4" id="KW-1185">Reference proteome</keyword>
<evidence type="ECO:0000313" key="4">
    <source>
        <dbReference type="Proteomes" id="UP000193560"/>
    </source>
</evidence>
<keyword evidence="2" id="KW-1133">Transmembrane helix</keyword>
<name>A0A1X2IL77_9FUNG</name>
<protein>
    <submittedName>
        <fullName evidence="3">GDSL-like Lipase/Acylhydrolase-domain-containing protein</fullName>
    </submittedName>
</protein>
<reference evidence="3 4" key="1">
    <citation type="submission" date="2016-07" db="EMBL/GenBank/DDBJ databases">
        <title>Pervasive Adenine N6-methylation of Active Genes in Fungi.</title>
        <authorList>
            <consortium name="DOE Joint Genome Institute"/>
            <person name="Mondo S.J."/>
            <person name="Dannebaum R.O."/>
            <person name="Kuo R.C."/>
            <person name="Labutti K."/>
            <person name="Haridas S."/>
            <person name="Kuo A."/>
            <person name="Salamov A."/>
            <person name="Ahrendt S.R."/>
            <person name="Lipzen A."/>
            <person name="Sullivan W."/>
            <person name="Andreopoulos W.B."/>
            <person name="Clum A."/>
            <person name="Lindquist E."/>
            <person name="Daum C."/>
            <person name="Ramamoorthy G.K."/>
            <person name="Gryganskyi A."/>
            <person name="Culley D."/>
            <person name="Magnuson J.K."/>
            <person name="James T.Y."/>
            <person name="O'Malley M.A."/>
            <person name="Stajich J.E."/>
            <person name="Spatafora J.W."/>
            <person name="Visel A."/>
            <person name="Grigoriev I.V."/>
        </authorList>
    </citation>
    <scope>NUCLEOTIDE SEQUENCE [LARGE SCALE GENOMIC DNA]</scope>
    <source>
        <strain evidence="3 4">NRRL 1336</strain>
    </source>
</reference>